<proteinExistence type="predicted"/>
<name>A0ABR3J8Q4_9AGAR</name>
<keyword evidence="3" id="KW-1185">Reference proteome</keyword>
<accession>A0ABR3J8Q4</accession>
<dbReference type="Proteomes" id="UP001556367">
    <property type="component" value="Unassembled WGS sequence"/>
</dbReference>
<organism evidence="2 3">
    <name type="scientific">Hohenbuehelia grisea</name>
    <dbReference type="NCBI Taxonomy" id="104357"/>
    <lineage>
        <taxon>Eukaryota</taxon>
        <taxon>Fungi</taxon>
        <taxon>Dikarya</taxon>
        <taxon>Basidiomycota</taxon>
        <taxon>Agaricomycotina</taxon>
        <taxon>Agaricomycetes</taxon>
        <taxon>Agaricomycetidae</taxon>
        <taxon>Agaricales</taxon>
        <taxon>Pleurotineae</taxon>
        <taxon>Pleurotaceae</taxon>
        <taxon>Hohenbuehelia</taxon>
    </lineage>
</organism>
<sequence>MFASFATKFVTVAALVAGAMSTPIAYPGTDLAARAPSDLSTRSSHSFNRWNGHRSLDHFDNFYGEDNFDGSVHFNQVVESENHLVCHSQSIEIIQQRLVVLQEMAKRIITETICEVETQTVVFQQFHSSFGHFGNDLRRKSGHHVGYDSRIVSHFGDLINEHDSSLSTHDFGFSGRDVGSHTVVVGGSNWDDHFSPSSVESAWSASCDAISSLGH</sequence>
<protein>
    <submittedName>
        <fullName evidence="2">Uncharacterized protein</fullName>
    </submittedName>
</protein>
<keyword evidence="1" id="KW-0732">Signal</keyword>
<feature type="signal peptide" evidence="1">
    <location>
        <begin position="1"/>
        <end position="21"/>
    </location>
</feature>
<gene>
    <name evidence="2" type="ORF">HGRIS_008678</name>
</gene>
<evidence type="ECO:0000313" key="2">
    <source>
        <dbReference type="EMBL" id="KAL0952034.1"/>
    </source>
</evidence>
<comment type="caution">
    <text evidence="2">The sequence shown here is derived from an EMBL/GenBank/DDBJ whole genome shotgun (WGS) entry which is preliminary data.</text>
</comment>
<dbReference type="EMBL" id="JASNQZ010000011">
    <property type="protein sequence ID" value="KAL0952034.1"/>
    <property type="molecule type" value="Genomic_DNA"/>
</dbReference>
<evidence type="ECO:0000313" key="3">
    <source>
        <dbReference type="Proteomes" id="UP001556367"/>
    </source>
</evidence>
<reference evidence="3" key="1">
    <citation type="submission" date="2024-06" db="EMBL/GenBank/DDBJ databases">
        <title>Multi-omics analyses provide insights into the biosynthesis of the anticancer antibiotic pleurotin in Hohenbuehelia grisea.</title>
        <authorList>
            <person name="Weaver J.A."/>
            <person name="Alberti F."/>
        </authorList>
    </citation>
    <scope>NUCLEOTIDE SEQUENCE [LARGE SCALE GENOMIC DNA]</scope>
    <source>
        <strain evidence="3">T-177</strain>
    </source>
</reference>
<feature type="chain" id="PRO_5045516508" evidence="1">
    <location>
        <begin position="22"/>
        <end position="215"/>
    </location>
</feature>
<evidence type="ECO:0000256" key="1">
    <source>
        <dbReference type="SAM" id="SignalP"/>
    </source>
</evidence>